<proteinExistence type="inferred from homology"/>
<evidence type="ECO:0000256" key="3">
    <source>
        <dbReference type="ARBA" id="ARBA00022679"/>
    </source>
</evidence>
<evidence type="ECO:0000259" key="4">
    <source>
        <dbReference type="PROSITE" id="PS50972"/>
    </source>
</evidence>
<dbReference type="NCBIfam" id="NF005719">
    <property type="entry name" value="PRK07535.1"/>
    <property type="match status" value="1"/>
</dbReference>
<gene>
    <name evidence="5" type="ORF">DPCES_4998</name>
</gene>
<keyword evidence="2 5" id="KW-0489">Methyltransferase</keyword>
<dbReference type="InterPro" id="IPR011005">
    <property type="entry name" value="Dihydropteroate_synth-like_sf"/>
</dbReference>
<dbReference type="EMBL" id="LK996017">
    <property type="protein sequence ID" value="CDX04884.1"/>
    <property type="molecule type" value="Genomic_DNA"/>
</dbReference>
<dbReference type="RefSeq" id="WP_011462096.1">
    <property type="nucleotide sequence ID" value="NZ_LK996017.1"/>
</dbReference>
<dbReference type="AlphaFoldDB" id="A0A098B7P3"/>
<feature type="domain" description="Pterin-binding" evidence="4">
    <location>
        <begin position="1"/>
        <end position="245"/>
    </location>
</feature>
<dbReference type="GO" id="GO:0008705">
    <property type="term" value="F:methionine synthase activity"/>
    <property type="evidence" value="ECO:0007669"/>
    <property type="project" value="TreeGrafter"/>
</dbReference>
<organism evidence="5">
    <name type="scientific">Desulfitobacterium hafniense</name>
    <name type="common">Desulfitobacterium frappieri</name>
    <dbReference type="NCBI Taxonomy" id="49338"/>
    <lineage>
        <taxon>Bacteria</taxon>
        <taxon>Bacillati</taxon>
        <taxon>Bacillota</taxon>
        <taxon>Clostridia</taxon>
        <taxon>Eubacteriales</taxon>
        <taxon>Desulfitobacteriaceae</taxon>
        <taxon>Desulfitobacterium</taxon>
    </lineage>
</organism>
<dbReference type="PATRIC" id="fig|49338.4.peg.5376"/>
<evidence type="ECO:0000313" key="5">
    <source>
        <dbReference type="EMBL" id="CDX04884.1"/>
    </source>
</evidence>
<protein>
    <submittedName>
        <fullName evidence="5">O-demethylase methyltransferase II</fullName>
    </submittedName>
</protein>
<reference evidence="5" key="1">
    <citation type="submission" date="2014-07" db="EMBL/GenBank/DDBJ databases">
        <authorList>
            <person name="Hornung V.Bastian."/>
        </authorList>
    </citation>
    <scope>NUCLEOTIDE SEQUENCE</scope>
    <source>
        <strain evidence="5">PCE-S</strain>
    </source>
</reference>
<dbReference type="InterPro" id="IPR050554">
    <property type="entry name" value="Met_Synthase/Corrinoid"/>
</dbReference>
<dbReference type="Pfam" id="PF00809">
    <property type="entry name" value="Pterin_bind"/>
    <property type="match status" value="1"/>
</dbReference>
<name>A0A098B7P3_DESHA</name>
<dbReference type="PROSITE" id="PS50972">
    <property type="entry name" value="PTERIN_BINDING"/>
    <property type="match status" value="1"/>
</dbReference>
<dbReference type="SUPFAM" id="SSF51717">
    <property type="entry name" value="Dihydropteroate synthetase-like"/>
    <property type="match status" value="1"/>
</dbReference>
<dbReference type="OMA" id="LVLEYQC"/>
<dbReference type="InterPro" id="IPR000489">
    <property type="entry name" value="Pterin-binding_dom"/>
</dbReference>
<dbReference type="PANTHER" id="PTHR45833">
    <property type="entry name" value="METHIONINE SYNTHASE"/>
    <property type="match status" value="1"/>
</dbReference>
<evidence type="ECO:0000256" key="2">
    <source>
        <dbReference type="ARBA" id="ARBA00022603"/>
    </source>
</evidence>
<dbReference type="GO" id="GO:0005829">
    <property type="term" value="C:cytosol"/>
    <property type="evidence" value="ECO:0007669"/>
    <property type="project" value="TreeGrafter"/>
</dbReference>
<dbReference type="Gene3D" id="3.20.20.20">
    <property type="entry name" value="Dihydropteroate synthase-like"/>
    <property type="match status" value="1"/>
</dbReference>
<comment type="similarity">
    <text evidence="1">Belongs to the vitamin-B12 dependent methionine synthase family.</text>
</comment>
<evidence type="ECO:0000256" key="1">
    <source>
        <dbReference type="ARBA" id="ARBA00010398"/>
    </source>
</evidence>
<accession>A0A098B7P3</accession>
<sequence length="268" mass="29438">MIIIGEKINGSIPSMGKAIQEKNAAYIADYAVRQTEAGANYLDICASVPEKSEVQTLRWLIELVQEVTDVPICVDSPSPYSIAAALPFCKRPGIVNSVSMEGEKIDVLFPLIADTQWQCIALLCDDRGIPHSVAKRLAVFEQIMKKAQEFKIDPSRLYIDPLVETLSTQEATLTVFAECAREIKKLYPMIHVTSGLSNISFGLPARKLINQAFLVLAMGAGMDSAIVDPTNRDLLGLIYAANALLEKDEYCLDYISAFKEGRIGPLKP</sequence>
<dbReference type="GO" id="GO:0042558">
    <property type="term" value="P:pteridine-containing compound metabolic process"/>
    <property type="evidence" value="ECO:0007669"/>
    <property type="project" value="InterPro"/>
</dbReference>
<dbReference type="GO" id="GO:0032259">
    <property type="term" value="P:methylation"/>
    <property type="evidence" value="ECO:0007669"/>
    <property type="project" value="UniProtKB-KW"/>
</dbReference>
<keyword evidence="3 5" id="KW-0808">Transferase</keyword>